<evidence type="ECO:0000313" key="2">
    <source>
        <dbReference type="EMBL" id="TDY64302.1"/>
    </source>
</evidence>
<feature type="domain" description="3-keto-alpha-glucoside-1,2-lyase/3-keto-2-hydroxy-glucal hydratase" evidence="1">
    <location>
        <begin position="33"/>
        <end position="220"/>
    </location>
</feature>
<dbReference type="RefSeq" id="WP_235833496.1">
    <property type="nucleotide sequence ID" value="NZ_CANLRM010000001.1"/>
</dbReference>
<dbReference type="Gene3D" id="2.60.120.560">
    <property type="entry name" value="Exo-inulinase, domain 1"/>
    <property type="match status" value="2"/>
</dbReference>
<dbReference type="InterPro" id="IPR010496">
    <property type="entry name" value="AL/BT2_dom"/>
</dbReference>
<keyword evidence="3" id="KW-1185">Reference proteome</keyword>
<dbReference type="AlphaFoldDB" id="A0A4R8MIW2"/>
<evidence type="ECO:0000313" key="3">
    <source>
        <dbReference type="Proteomes" id="UP000294824"/>
    </source>
</evidence>
<dbReference type="Proteomes" id="UP000294824">
    <property type="component" value="Unassembled WGS sequence"/>
</dbReference>
<organism evidence="2 3">
    <name type="scientific">Algibacter lectus</name>
    <dbReference type="NCBI Taxonomy" id="221126"/>
    <lineage>
        <taxon>Bacteria</taxon>
        <taxon>Pseudomonadati</taxon>
        <taxon>Bacteroidota</taxon>
        <taxon>Flavobacteriia</taxon>
        <taxon>Flavobacteriales</taxon>
        <taxon>Flavobacteriaceae</taxon>
        <taxon>Algibacter</taxon>
    </lineage>
</organism>
<reference evidence="2 3" key="1">
    <citation type="submission" date="2019-03" db="EMBL/GenBank/DDBJ databases">
        <title>Genomic Encyclopedia of Type Strains, Phase III (KMG-III): the genomes of soil and plant-associated and newly described type strains.</title>
        <authorList>
            <person name="Whitman W."/>
        </authorList>
    </citation>
    <scope>NUCLEOTIDE SEQUENCE [LARGE SCALE GENOMIC DNA]</scope>
    <source>
        <strain evidence="2 3">CECT 8301</strain>
    </source>
</reference>
<dbReference type="GO" id="GO:0016787">
    <property type="term" value="F:hydrolase activity"/>
    <property type="evidence" value="ECO:0007669"/>
    <property type="project" value="InterPro"/>
</dbReference>
<proteinExistence type="predicted"/>
<sequence>MREFFNYKWMFFLVLIVTGINANNSYSQSNNEGWKMLFNGKNLDGWKQLNGKAEYKVINNEIVGISTLKTPNSFLCSVEEYSDFILEFEVIVDPVVNSGVQFRSKSLAEYNNGRVHGYQFELDPSERAFSGGVFEEGKRGWLYPLSLNEKGRKAYKNGIWNTCRIEAIGNTIKTWINGVQCANLVDDDAASGFIALQVHSIGGNKSKDGKQIKWRNIKIKTNNLKKESWSQNPQVVEQSYLVNTITENEARLGWRLLWDGKTNKGWRGAKRIDFPKTGWEIKEGVLSVLATDGAESTGPGDIITEDLFSSFELELEFRITEGANSGIKYFVNPELNKGKGSAIGCEFQILDDKNHPDAKAGVNGNRTVGSLYDLITAEGLTIAGRKKVFKGVGNWNKARIVVKDGKVEHWLNNEKVIEYDRFSQMFKALVAYSKYKNWENFGQWPAGHILLQDHGNTVNFRSIKIREFN</sequence>
<protein>
    <submittedName>
        <fullName evidence="2">Uncharacterized protein DUF1080</fullName>
    </submittedName>
</protein>
<gene>
    <name evidence="2" type="ORF">DFQ06_1210</name>
</gene>
<name>A0A4R8MIW2_9FLAO</name>
<accession>A0A4R8MIW2</accession>
<evidence type="ECO:0000259" key="1">
    <source>
        <dbReference type="Pfam" id="PF06439"/>
    </source>
</evidence>
<dbReference type="Pfam" id="PF06439">
    <property type="entry name" value="3keto-disac_hyd"/>
    <property type="match status" value="2"/>
</dbReference>
<dbReference type="EMBL" id="SORL01000007">
    <property type="protein sequence ID" value="TDY64302.1"/>
    <property type="molecule type" value="Genomic_DNA"/>
</dbReference>
<feature type="domain" description="3-keto-alpha-glucoside-1,2-lyase/3-keto-2-hydroxy-glucal hydratase" evidence="1">
    <location>
        <begin position="253"/>
        <end position="466"/>
    </location>
</feature>
<comment type="caution">
    <text evidence="2">The sequence shown here is derived from an EMBL/GenBank/DDBJ whole genome shotgun (WGS) entry which is preliminary data.</text>
</comment>